<protein>
    <submittedName>
        <fullName evidence="2">Uncharacterized protein</fullName>
    </submittedName>
</protein>
<dbReference type="HOGENOM" id="CLU_1120812_0_0_1"/>
<evidence type="ECO:0000313" key="2">
    <source>
        <dbReference type="EMBL" id="KIO27531.1"/>
    </source>
</evidence>
<keyword evidence="3" id="KW-1185">Reference proteome</keyword>
<organism evidence="2 3">
    <name type="scientific">Tulasnella calospora MUT 4182</name>
    <dbReference type="NCBI Taxonomy" id="1051891"/>
    <lineage>
        <taxon>Eukaryota</taxon>
        <taxon>Fungi</taxon>
        <taxon>Dikarya</taxon>
        <taxon>Basidiomycota</taxon>
        <taxon>Agaricomycotina</taxon>
        <taxon>Agaricomycetes</taxon>
        <taxon>Cantharellales</taxon>
        <taxon>Tulasnellaceae</taxon>
        <taxon>Tulasnella</taxon>
    </lineage>
</organism>
<reference evidence="2 3" key="1">
    <citation type="submission" date="2014-04" db="EMBL/GenBank/DDBJ databases">
        <authorList>
            <consortium name="DOE Joint Genome Institute"/>
            <person name="Kuo A."/>
            <person name="Girlanda M."/>
            <person name="Perotto S."/>
            <person name="Kohler A."/>
            <person name="Nagy L.G."/>
            <person name="Floudas D."/>
            <person name="Copeland A."/>
            <person name="Barry K.W."/>
            <person name="Cichocki N."/>
            <person name="Veneault-Fourrey C."/>
            <person name="LaButti K."/>
            <person name="Lindquist E.A."/>
            <person name="Lipzen A."/>
            <person name="Lundell T."/>
            <person name="Morin E."/>
            <person name="Murat C."/>
            <person name="Sun H."/>
            <person name="Tunlid A."/>
            <person name="Henrissat B."/>
            <person name="Grigoriev I.V."/>
            <person name="Hibbett D.S."/>
            <person name="Martin F."/>
            <person name="Nordberg H.P."/>
            <person name="Cantor M.N."/>
            <person name="Hua S.X."/>
        </authorList>
    </citation>
    <scope>NUCLEOTIDE SEQUENCE [LARGE SCALE GENOMIC DNA]</scope>
    <source>
        <strain evidence="2 3">MUT 4182</strain>
    </source>
</reference>
<feature type="region of interest" description="Disordered" evidence="1">
    <location>
        <begin position="217"/>
        <end position="248"/>
    </location>
</feature>
<dbReference type="EMBL" id="KN823007">
    <property type="protein sequence ID" value="KIO27531.1"/>
    <property type="molecule type" value="Genomic_DNA"/>
</dbReference>
<sequence>MILVNLKKPASNDTVTISSLTSLSGIRSPSDTIGHILETVAYGNFHELGLNFTGREVLRPSDAYRIFYPVDVTALQLFSAPLPQLRKLDLVSCEANPSFLETTLDYLPGLKQPRIASAALTNQHLKVLVVKTLINGDVLEPIRCPQLSFLTIENEPLIGSHTIRYIARSRNEASFQLKSVTLRGVDREKVFCEDLQGIRDSGVVNLKVMVFEKDQAIDGDDSESSSEWSTNQGSEDGLRSGDEDVIAS</sequence>
<proteinExistence type="predicted"/>
<dbReference type="InterPro" id="IPR032675">
    <property type="entry name" value="LRR_dom_sf"/>
</dbReference>
<dbReference type="OrthoDB" id="3245429at2759"/>
<dbReference type="Gene3D" id="3.80.10.10">
    <property type="entry name" value="Ribonuclease Inhibitor"/>
    <property type="match status" value="1"/>
</dbReference>
<evidence type="ECO:0000256" key="1">
    <source>
        <dbReference type="SAM" id="MobiDB-lite"/>
    </source>
</evidence>
<accession>A0A0C3QJY4</accession>
<feature type="compositionally biased region" description="Low complexity" evidence="1">
    <location>
        <begin position="225"/>
        <end position="235"/>
    </location>
</feature>
<dbReference type="AlphaFoldDB" id="A0A0C3QJY4"/>
<dbReference type="Proteomes" id="UP000054248">
    <property type="component" value="Unassembled WGS sequence"/>
</dbReference>
<evidence type="ECO:0000313" key="3">
    <source>
        <dbReference type="Proteomes" id="UP000054248"/>
    </source>
</evidence>
<gene>
    <name evidence="2" type="ORF">M407DRAFT_23220</name>
</gene>
<name>A0A0C3QJY4_9AGAM</name>
<reference evidence="3" key="2">
    <citation type="submission" date="2015-01" db="EMBL/GenBank/DDBJ databases">
        <title>Evolutionary Origins and Diversification of the Mycorrhizal Mutualists.</title>
        <authorList>
            <consortium name="DOE Joint Genome Institute"/>
            <consortium name="Mycorrhizal Genomics Consortium"/>
            <person name="Kohler A."/>
            <person name="Kuo A."/>
            <person name="Nagy L.G."/>
            <person name="Floudas D."/>
            <person name="Copeland A."/>
            <person name="Barry K.W."/>
            <person name="Cichocki N."/>
            <person name="Veneault-Fourrey C."/>
            <person name="LaButti K."/>
            <person name="Lindquist E.A."/>
            <person name="Lipzen A."/>
            <person name="Lundell T."/>
            <person name="Morin E."/>
            <person name="Murat C."/>
            <person name="Riley R."/>
            <person name="Ohm R."/>
            <person name="Sun H."/>
            <person name="Tunlid A."/>
            <person name="Henrissat B."/>
            <person name="Grigoriev I.V."/>
            <person name="Hibbett D.S."/>
            <person name="Martin F."/>
        </authorList>
    </citation>
    <scope>NUCLEOTIDE SEQUENCE [LARGE SCALE GENOMIC DNA]</scope>
    <source>
        <strain evidence="3">MUT 4182</strain>
    </source>
</reference>